<dbReference type="AlphaFoldDB" id="A0A9N9RMM3"/>
<evidence type="ECO:0000256" key="5">
    <source>
        <dbReference type="RuleBase" id="RU362059"/>
    </source>
</evidence>
<dbReference type="InterPro" id="IPR002213">
    <property type="entry name" value="UDP_glucos_trans"/>
</dbReference>
<keyword evidence="2 4" id="KW-0328">Glycosyltransferase</keyword>
<evidence type="ECO:0000256" key="1">
    <source>
        <dbReference type="ARBA" id="ARBA00009995"/>
    </source>
</evidence>
<dbReference type="GO" id="GO:0015020">
    <property type="term" value="F:glucuronosyltransferase activity"/>
    <property type="evidence" value="ECO:0007669"/>
    <property type="project" value="UniProtKB-EC"/>
</dbReference>
<evidence type="ECO:0000256" key="3">
    <source>
        <dbReference type="ARBA" id="ARBA00022679"/>
    </source>
</evidence>
<dbReference type="CDD" id="cd03784">
    <property type="entry name" value="GT1_Gtf-like"/>
    <property type="match status" value="1"/>
</dbReference>
<name>A0A9N9RMM3_9DIPT</name>
<dbReference type="PROSITE" id="PS00375">
    <property type="entry name" value="UDPGT"/>
    <property type="match status" value="1"/>
</dbReference>
<keyword evidence="7" id="KW-1185">Reference proteome</keyword>
<evidence type="ECO:0000313" key="6">
    <source>
        <dbReference type="EMBL" id="CAG9799733.1"/>
    </source>
</evidence>
<dbReference type="GO" id="GO:0016020">
    <property type="term" value="C:membrane"/>
    <property type="evidence" value="ECO:0007669"/>
    <property type="project" value="UniProtKB-SubCell"/>
</dbReference>
<gene>
    <name evidence="6" type="ORF">CHIRRI_LOCUS2691</name>
</gene>
<proteinExistence type="inferred from homology"/>
<dbReference type="Pfam" id="PF00201">
    <property type="entry name" value="UDPGT"/>
    <property type="match status" value="1"/>
</dbReference>
<dbReference type="SUPFAM" id="SSF53756">
    <property type="entry name" value="UDP-Glycosyltransferase/glycogen phosphorylase"/>
    <property type="match status" value="1"/>
</dbReference>
<evidence type="ECO:0000313" key="7">
    <source>
        <dbReference type="Proteomes" id="UP001153620"/>
    </source>
</evidence>
<dbReference type="PANTHER" id="PTHR48043">
    <property type="entry name" value="EG:EG0003.4 PROTEIN-RELATED"/>
    <property type="match status" value="1"/>
</dbReference>
<dbReference type="InterPro" id="IPR035595">
    <property type="entry name" value="UDP_glycos_trans_CS"/>
</dbReference>
<sequence length="271" mass="31189">MVNAHPVLGYVRPILPNTIQLGFVHIESAKPLEDGPLKTFLDESKQGVVYMSFGSNAQSKDLGPKIQKLFLNVFGSLNCNFIWKFESDDLSDKPKNVMIQKWFPQADLLAHPNIKLFITHGGQQSMDETIDRAVPTIVIPFLGDQITNAMRMERKNIGMHLELHTLTEEKLKAAIEEMLKPKYKGNIQKLRDLIYDEPMTTREKAVWWTEYVIRHKGAKHFYYHGKEVPFYEKYFLDFAALLLITATVLLKIILSIVSKILITKKNKNKTE</sequence>
<keyword evidence="5" id="KW-1133">Transmembrane helix</keyword>
<dbReference type="Gene3D" id="3.40.50.2000">
    <property type="entry name" value="Glycogen Phosphorylase B"/>
    <property type="match status" value="1"/>
</dbReference>
<dbReference type="FunFam" id="3.40.50.2000:FF:000050">
    <property type="entry name" value="UDP-glucuronosyltransferase"/>
    <property type="match status" value="1"/>
</dbReference>
<organism evidence="6 7">
    <name type="scientific">Chironomus riparius</name>
    <dbReference type="NCBI Taxonomy" id="315576"/>
    <lineage>
        <taxon>Eukaryota</taxon>
        <taxon>Metazoa</taxon>
        <taxon>Ecdysozoa</taxon>
        <taxon>Arthropoda</taxon>
        <taxon>Hexapoda</taxon>
        <taxon>Insecta</taxon>
        <taxon>Pterygota</taxon>
        <taxon>Neoptera</taxon>
        <taxon>Endopterygota</taxon>
        <taxon>Diptera</taxon>
        <taxon>Nematocera</taxon>
        <taxon>Chironomoidea</taxon>
        <taxon>Chironomidae</taxon>
        <taxon>Chironominae</taxon>
        <taxon>Chironomus</taxon>
    </lineage>
</organism>
<comment type="subcellular location">
    <subcellularLocation>
        <location evidence="5">Membrane</location>
        <topology evidence="5">Single-pass membrane protein</topology>
    </subcellularLocation>
</comment>
<keyword evidence="5" id="KW-0472">Membrane</keyword>
<accession>A0A9N9RMM3</accession>
<feature type="transmembrane region" description="Helical" evidence="5">
    <location>
        <begin position="238"/>
        <end position="262"/>
    </location>
</feature>
<dbReference type="EMBL" id="OU895877">
    <property type="protein sequence ID" value="CAG9799733.1"/>
    <property type="molecule type" value="Genomic_DNA"/>
</dbReference>
<dbReference type="EC" id="2.4.1.17" evidence="5"/>
<keyword evidence="3 4" id="KW-0808">Transferase</keyword>
<dbReference type="OrthoDB" id="5835829at2759"/>
<keyword evidence="5" id="KW-0812">Transmembrane</keyword>
<reference evidence="6" key="2">
    <citation type="submission" date="2022-10" db="EMBL/GenBank/DDBJ databases">
        <authorList>
            <consortium name="ENA_rothamsted_submissions"/>
            <consortium name="culmorum"/>
            <person name="King R."/>
        </authorList>
    </citation>
    <scope>NUCLEOTIDE SEQUENCE</scope>
</reference>
<evidence type="ECO:0000256" key="2">
    <source>
        <dbReference type="ARBA" id="ARBA00022676"/>
    </source>
</evidence>
<comment type="similarity">
    <text evidence="1 4">Belongs to the UDP-glycosyltransferase family.</text>
</comment>
<protein>
    <recommendedName>
        <fullName evidence="5">UDP-glucuronosyltransferase</fullName>
        <ecNumber evidence="5">2.4.1.17</ecNumber>
    </recommendedName>
</protein>
<comment type="catalytic activity">
    <reaction evidence="5">
        <text>glucuronate acceptor + UDP-alpha-D-glucuronate = acceptor beta-D-glucuronoside + UDP + H(+)</text>
        <dbReference type="Rhea" id="RHEA:21032"/>
        <dbReference type="ChEBI" id="CHEBI:15378"/>
        <dbReference type="ChEBI" id="CHEBI:58052"/>
        <dbReference type="ChEBI" id="CHEBI:58223"/>
        <dbReference type="ChEBI" id="CHEBI:132367"/>
        <dbReference type="ChEBI" id="CHEBI:132368"/>
        <dbReference type="EC" id="2.4.1.17"/>
    </reaction>
</comment>
<dbReference type="Proteomes" id="UP001153620">
    <property type="component" value="Chromosome 1"/>
</dbReference>
<evidence type="ECO:0000256" key="4">
    <source>
        <dbReference type="RuleBase" id="RU003718"/>
    </source>
</evidence>
<reference evidence="6" key="1">
    <citation type="submission" date="2022-01" db="EMBL/GenBank/DDBJ databases">
        <authorList>
            <person name="King R."/>
        </authorList>
    </citation>
    <scope>NUCLEOTIDE SEQUENCE</scope>
</reference>
<dbReference type="InterPro" id="IPR050271">
    <property type="entry name" value="UDP-glycosyltransferase"/>
</dbReference>
<dbReference type="PANTHER" id="PTHR48043:SF159">
    <property type="entry name" value="EG:EG0003.4 PROTEIN-RELATED"/>
    <property type="match status" value="1"/>
</dbReference>